<reference evidence="2" key="1">
    <citation type="journal article" date="2022" name="Nat. Commun.">
        <title>Chromosome evolution and the genetic basis of agronomically important traits in greater yam.</title>
        <authorList>
            <person name="Bredeson J.V."/>
            <person name="Lyons J.B."/>
            <person name="Oniyinde I.O."/>
            <person name="Okereke N.R."/>
            <person name="Kolade O."/>
            <person name="Nnabue I."/>
            <person name="Nwadili C.O."/>
            <person name="Hribova E."/>
            <person name="Parker M."/>
            <person name="Nwogha J."/>
            <person name="Shu S."/>
            <person name="Carlson J."/>
            <person name="Kariba R."/>
            <person name="Muthemba S."/>
            <person name="Knop K."/>
            <person name="Barton G.J."/>
            <person name="Sherwood A.V."/>
            <person name="Lopez-Montes A."/>
            <person name="Asiedu R."/>
            <person name="Jamnadass R."/>
            <person name="Muchugi A."/>
            <person name="Goodstein D."/>
            <person name="Egesi C.N."/>
            <person name="Featherston J."/>
            <person name="Asfaw A."/>
            <person name="Simpson G.G."/>
            <person name="Dolezel J."/>
            <person name="Hendre P.S."/>
            <person name="Van Deynze A."/>
            <person name="Kumar P.L."/>
            <person name="Obidiegwu J.E."/>
            <person name="Bhattacharjee R."/>
            <person name="Rokhsar D.S."/>
        </authorList>
    </citation>
    <scope>NUCLEOTIDE SEQUENCE [LARGE SCALE GENOMIC DNA]</scope>
    <source>
        <strain evidence="2">cv. TDa95/00328</strain>
    </source>
</reference>
<keyword evidence="2" id="KW-1185">Reference proteome</keyword>
<dbReference type="Proteomes" id="UP000827976">
    <property type="component" value="Chromosome 4"/>
</dbReference>
<protein>
    <submittedName>
        <fullName evidence="1">Tripeptidyl-peptidase II protein</fullName>
        <ecNumber evidence="1">3.4.14.10</ecNumber>
    </submittedName>
</protein>
<name>A0ACB7WC59_DIOAL</name>
<proteinExistence type="predicted"/>
<sequence>MTSMAVKLLVHLCLLTSLLAMAMPTDRSTYIINMDRTAMPMAFTDHHRWYSSTLQSLSTSNSAKQDASEAAPRLIYAYENVMHGFSAVLSGEELKALKQVPGFLSAHEEKQATMDTTHTHEFLSLNTVTGLWPASKYGEDVIIGVIDSGVWPESGSFNDKGMPELAPKRWKGKCEPGQEFNTSLCNRKLIGARYFNKGVQAANPGINISMNSARDTFGHGTHCASTAAGNYASADYFGYASGVARGIAPRSRLAVYKVNWQEGSYESDVLAGLDQAIEDGVDIISVSLGFSGTDFYEDPIAIGSFSAMEKGIFVSISAGNRGPDRSTLHNGTPWALTVAAGSIDRKFSGTLTLGNGQTIIGTTLFPENALLVNVQLIYNETISACNSSSLLTSEAEGMIVVCDDTGSTYYQNYYVTESKAAGAVFISDEIHNFDNTCPGVVINSKQAVNLIKYAKNNLEATVTMKFRQTFIGTERAPAVASSSSRGPSQNIPGVLKPDIMAPGTKILAAWVPNMAAAIIGYTPLGSDYNILSGTSMACPHAAGVAALLKSARPGWSPAAIRSAMMTTASVFDNTLKPIQDNGFFSDASPLAMGAGQVDPNKALEPGLVYDVNPQDYVSLLYASGYTSKQVRIITRSKLYDSSKASSDLNYPAFIATFEPNSTSYSRMFVRTVTNVGDGPASYKVKVTMPEWVSVVVQPDVLVFKKHERLKYKVTVKATPPKGDAGADAFGALVWVDEKGKYTVRSPLAVLLL</sequence>
<comment type="caution">
    <text evidence="1">The sequence shown here is derived from an EMBL/GenBank/DDBJ whole genome shotgun (WGS) entry which is preliminary data.</text>
</comment>
<evidence type="ECO:0000313" key="1">
    <source>
        <dbReference type="EMBL" id="KAH7685507.1"/>
    </source>
</evidence>
<gene>
    <name evidence="1" type="ORF">IHE45_04G043400</name>
</gene>
<organism evidence="1 2">
    <name type="scientific">Dioscorea alata</name>
    <name type="common">Purple yam</name>
    <dbReference type="NCBI Taxonomy" id="55571"/>
    <lineage>
        <taxon>Eukaryota</taxon>
        <taxon>Viridiplantae</taxon>
        <taxon>Streptophyta</taxon>
        <taxon>Embryophyta</taxon>
        <taxon>Tracheophyta</taxon>
        <taxon>Spermatophyta</taxon>
        <taxon>Magnoliopsida</taxon>
        <taxon>Liliopsida</taxon>
        <taxon>Dioscoreales</taxon>
        <taxon>Dioscoreaceae</taxon>
        <taxon>Dioscorea</taxon>
    </lineage>
</organism>
<accession>A0ACB7WC59</accession>
<evidence type="ECO:0000313" key="2">
    <source>
        <dbReference type="Proteomes" id="UP000827976"/>
    </source>
</evidence>
<dbReference type="EMBL" id="CM037014">
    <property type="protein sequence ID" value="KAH7685507.1"/>
    <property type="molecule type" value="Genomic_DNA"/>
</dbReference>
<dbReference type="EC" id="3.4.14.10" evidence="1"/>
<keyword evidence="1" id="KW-0378">Hydrolase</keyword>